<protein>
    <submittedName>
        <fullName evidence="2">Uncharacterized protein</fullName>
    </submittedName>
</protein>
<feature type="transmembrane region" description="Helical" evidence="1">
    <location>
        <begin position="12"/>
        <end position="32"/>
    </location>
</feature>
<evidence type="ECO:0000313" key="3">
    <source>
        <dbReference type="Proteomes" id="UP001597252"/>
    </source>
</evidence>
<name>A0ABW4E2Q6_9LACO</name>
<dbReference type="EMBL" id="JBHTON010000006">
    <property type="protein sequence ID" value="MFD1484209.1"/>
    <property type="molecule type" value="Genomic_DNA"/>
</dbReference>
<dbReference type="RefSeq" id="WP_125752141.1">
    <property type="nucleotide sequence ID" value="NZ_JBHTON010000006.1"/>
</dbReference>
<keyword evidence="3" id="KW-1185">Reference proteome</keyword>
<evidence type="ECO:0000313" key="2">
    <source>
        <dbReference type="EMBL" id="MFD1484209.1"/>
    </source>
</evidence>
<reference evidence="3" key="1">
    <citation type="journal article" date="2019" name="Int. J. Syst. Evol. Microbiol.">
        <title>The Global Catalogue of Microorganisms (GCM) 10K type strain sequencing project: providing services to taxonomists for standard genome sequencing and annotation.</title>
        <authorList>
            <consortium name="The Broad Institute Genomics Platform"/>
            <consortium name="The Broad Institute Genome Sequencing Center for Infectious Disease"/>
            <person name="Wu L."/>
            <person name="Ma J."/>
        </authorList>
    </citation>
    <scope>NUCLEOTIDE SEQUENCE [LARGE SCALE GENOMIC DNA]</scope>
    <source>
        <strain evidence="3">CCM 8903</strain>
    </source>
</reference>
<gene>
    <name evidence="2" type="ORF">ACFQ5J_03065</name>
</gene>
<proteinExistence type="predicted"/>
<keyword evidence="1" id="KW-1133">Transmembrane helix</keyword>
<organism evidence="2 3">
    <name type="scientific">Lacticaseibacillus baoqingensis</name>
    <dbReference type="NCBI Taxonomy" id="2486013"/>
    <lineage>
        <taxon>Bacteria</taxon>
        <taxon>Bacillati</taxon>
        <taxon>Bacillota</taxon>
        <taxon>Bacilli</taxon>
        <taxon>Lactobacillales</taxon>
        <taxon>Lactobacillaceae</taxon>
        <taxon>Lacticaseibacillus</taxon>
    </lineage>
</organism>
<keyword evidence="1" id="KW-0812">Transmembrane</keyword>
<sequence>MKLSFIKLPALFGVVYAAFTVVVLIVATIYAVAKGFSLSLVGETLMAWEAHWWWLSIIGGLLHLLSYIKSRTKRLMWCNWLGMCLYIGYVLIPNYSLILVVVHFIVIYLIATTKLHHPDDVQVPEA</sequence>
<feature type="transmembrane region" description="Helical" evidence="1">
    <location>
        <begin position="80"/>
        <end position="111"/>
    </location>
</feature>
<keyword evidence="1" id="KW-0472">Membrane</keyword>
<dbReference type="Proteomes" id="UP001597252">
    <property type="component" value="Unassembled WGS sequence"/>
</dbReference>
<feature type="transmembrane region" description="Helical" evidence="1">
    <location>
        <begin position="52"/>
        <end position="68"/>
    </location>
</feature>
<accession>A0ABW4E2Q6</accession>
<comment type="caution">
    <text evidence="2">The sequence shown here is derived from an EMBL/GenBank/DDBJ whole genome shotgun (WGS) entry which is preliminary data.</text>
</comment>
<evidence type="ECO:0000256" key="1">
    <source>
        <dbReference type="SAM" id="Phobius"/>
    </source>
</evidence>